<dbReference type="Proteomes" id="UP000460290">
    <property type="component" value="Unassembled WGS sequence"/>
</dbReference>
<dbReference type="Pfam" id="PF08922">
    <property type="entry name" value="DUF1905"/>
    <property type="match status" value="1"/>
</dbReference>
<dbReference type="InterPro" id="IPR015018">
    <property type="entry name" value="DUF1905"/>
</dbReference>
<dbReference type="RefSeq" id="WP_160613138.1">
    <property type="nucleotide sequence ID" value="NZ_JAUFQM010000001.1"/>
</dbReference>
<dbReference type="OrthoDB" id="9808666at2"/>
<dbReference type="AlphaFoldDB" id="A0A844Z6L7"/>
<dbReference type="EMBL" id="WTYZ01000001">
    <property type="protein sequence ID" value="MXO82717.1"/>
    <property type="molecule type" value="Genomic_DNA"/>
</dbReference>
<proteinExistence type="predicted"/>
<dbReference type="SUPFAM" id="SSF141694">
    <property type="entry name" value="AF2212/PG0164-like"/>
    <property type="match status" value="1"/>
</dbReference>
<organism evidence="1 2">
    <name type="scientific">Pontixanthobacter aestiaquae</name>
    <dbReference type="NCBI Taxonomy" id="1509367"/>
    <lineage>
        <taxon>Bacteria</taxon>
        <taxon>Pseudomonadati</taxon>
        <taxon>Pseudomonadota</taxon>
        <taxon>Alphaproteobacteria</taxon>
        <taxon>Sphingomonadales</taxon>
        <taxon>Erythrobacteraceae</taxon>
        <taxon>Pontixanthobacter</taxon>
    </lineage>
</organism>
<protein>
    <submittedName>
        <fullName evidence="1">DUF1905 domain-containing protein</fullName>
    </submittedName>
</protein>
<keyword evidence="2" id="KW-1185">Reference proteome</keyword>
<reference evidence="1 2" key="1">
    <citation type="submission" date="2019-12" db="EMBL/GenBank/DDBJ databases">
        <title>Genomic-based taxomic classification of the family Erythrobacteraceae.</title>
        <authorList>
            <person name="Xu L."/>
        </authorList>
    </citation>
    <scope>NUCLEOTIDE SEQUENCE [LARGE SCALE GENOMIC DNA]</scope>
    <source>
        <strain evidence="1 2">KCTC 42006</strain>
    </source>
</reference>
<evidence type="ECO:0000313" key="2">
    <source>
        <dbReference type="Proteomes" id="UP000460290"/>
    </source>
</evidence>
<accession>A0A844Z6L7</accession>
<name>A0A844Z6L7_9SPHN</name>
<comment type="caution">
    <text evidence="1">The sequence shown here is derived from an EMBL/GenBank/DDBJ whole genome shotgun (WGS) entry which is preliminary data.</text>
</comment>
<sequence length="104" mass="11852">MEVIKLITRLSRWQGDRGTYHLVSIKGDHAEAIAMHARIEKLELGTRRGFGSVKVMARIGDTQWSSSVFPQDKSTEWILLVSKKVMKAENIVKDDQVMVELELL</sequence>
<evidence type="ECO:0000313" key="1">
    <source>
        <dbReference type="EMBL" id="MXO82717.1"/>
    </source>
</evidence>
<dbReference type="Gene3D" id="2.40.30.100">
    <property type="entry name" value="AF2212/PG0164-like"/>
    <property type="match status" value="1"/>
</dbReference>
<gene>
    <name evidence="1" type="ORF">GRI35_04945</name>
</gene>
<dbReference type="InterPro" id="IPR037079">
    <property type="entry name" value="AF2212/PG0164-like_sf"/>
</dbReference>